<feature type="transmembrane region" description="Helical" evidence="1">
    <location>
        <begin position="82"/>
        <end position="102"/>
    </location>
</feature>
<protein>
    <submittedName>
        <fullName evidence="2">Uncharacterized protein</fullName>
    </submittedName>
</protein>
<accession>A0A926NH36</accession>
<keyword evidence="1" id="KW-0812">Transmembrane</keyword>
<organism evidence="2 3">
    <name type="scientific">Metabacillus arenae</name>
    <dbReference type="NCBI Taxonomy" id="2771434"/>
    <lineage>
        <taxon>Bacteria</taxon>
        <taxon>Bacillati</taxon>
        <taxon>Bacillota</taxon>
        <taxon>Bacilli</taxon>
        <taxon>Bacillales</taxon>
        <taxon>Bacillaceae</taxon>
        <taxon>Metabacillus</taxon>
    </lineage>
</organism>
<reference evidence="2" key="1">
    <citation type="submission" date="2020-09" db="EMBL/GenBank/DDBJ databases">
        <title>A novel bacterium of genus Bacillus, isolated from South China Sea.</title>
        <authorList>
            <person name="Huang H."/>
            <person name="Mo K."/>
            <person name="Hu Y."/>
        </authorList>
    </citation>
    <scope>NUCLEOTIDE SEQUENCE</scope>
    <source>
        <strain evidence="2">IB182487</strain>
    </source>
</reference>
<dbReference type="AlphaFoldDB" id="A0A926NH36"/>
<keyword evidence="1" id="KW-1133">Transmembrane helix</keyword>
<evidence type="ECO:0000313" key="3">
    <source>
        <dbReference type="Proteomes" id="UP000626844"/>
    </source>
</evidence>
<feature type="transmembrane region" description="Helical" evidence="1">
    <location>
        <begin position="12"/>
        <end position="33"/>
    </location>
</feature>
<proteinExistence type="predicted"/>
<keyword evidence="1" id="KW-0472">Membrane</keyword>
<feature type="transmembrane region" description="Helical" evidence="1">
    <location>
        <begin position="53"/>
        <end position="70"/>
    </location>
</feature>
<dbReference type="RefSeq" id="WP_191158040.1">
    <property type="nucleotide sequence ID" value="NZ_JACXAI010000010.1"/>
</dbReference>
<name>A0A926NH36_9BACI</name>
<sequence length="111" mass="13437">MVEEITYVFKMLFGYFLCLQWASVFLFLFLEWAMVDFYRLGFIEVPKSFLDKIGNFFMKLFMGSGYFLYSKFSNKKWILRKLYMFIALIFHGILSMIIYYIITLPLDLIFS</sequence>
<gene>
    <name evidence="2" type="ORF">IC621_09395</name>
</gene>
<comment type="caution">
    <text evidence="2">The sequence shown here is derived from an EMBL/GenBank/DDBJ whole genome shotgun (WGS) entry which is preliminary data.</text>
</comment>
<dbReference type="Proteomes" id="UP000626844">
    <property type="component" value="Unassembled WGS sequence"/>
</dbReference>
<keyword evidence="3" id="KW-1185">Reference proteome</keyword>
<evidence type="ECO:0000313" key="2">
    <source>
        <dbReference type="EMBL" id="MBD1380443.1"/>
    </source>
</evidence>
<dbReference type="EMBL" id="JACXAI010000010">
    <property type="protein sequence ID" value="MBD1380443.1"/>
    <property type="molecule type" value="Genomic_DNA"/>
</dbReference>
<evidence type="ECO:0000256" key="1">
    <source>
        <dbReference type="SAM" id="Phobius"/>
    </source>
</evidence>